<keyword evidence="2" id="KW-1185">Reference proteome</keyword>
<evidence type="ECO:0000313" key="2">
    <source>
        <dbReference type="Proteomes" id="UP000016960"/>
    </source>
</evidence>
<reference evidence="1 2" key="1">
    <citation type="submission" date="2013-05" db="EMBL/GenBank/DDBJ databases">
        <title>Draft genome sequence of Rubidibacter lacunae KORDI 51-2.</title>
        <authorList>
            <person name="Choi D.H."/>
            <person name="Noh J.H."/>
            <person name="Kwon K.-K."/>
            <person name="Lee J.-H."/>
            <person name="Ryu J.-Y."/>
        </authorList>
    </citation>
    <scope>NUCLEOTIDE SEQUENCE [LARGE SCALE GENOMIC DNA]</scope>
    <source>
        <strain evidence="1 2">KORDI 51-2</strain>
    </source>
</reference>
<evidence type="ECO:0000313" key="1">
    <source>
        <dbReference type="EMBL" id="ERN41175.1"/>
    </source>
</evidence>
<protein>
    <submittedName>
        <fullName evidence="1">Uncharacterized protein</fullName>
    </submittedName>
</protein>
<proteinExistence type="predicted"/>
<name>U5DNA6_9CHRO</name>
<accession>U5DNA6</accession>
<dbReference type="Proteomes" id="UP000016960">
    <property type="component" value="Unassembled WGS sequence"/>
</dbReference>
<dbReference type="AlphaFoldDB" id="U5DNA6"/>
<comment type="caution">
    <text evidence="1">The sequence shown here is derived from an EMBL/GenBank/DDBJ whole genome shotgun (WGS) entry which is preliminary data.</text>
</comment>
<sequence>MCFHALVYPNPGVFTITKLLQTYPAGLSAVCLKRPFLKFVYDVLYRDCTIVSKPADSRPVLDFQTNCLAIARVGPNAPQTLKSWQLQAAGQFLHAAFHCLGGLNVGVLHRCRHHL</sequence>
<dbReference type="InParanoid" id="U5DNA6"/>
<gene>
    <name evidence="1" type="ORF">KR51_00022380</name>
</gene>
<organism evidence="1 2">
    <name type="scientific">Rubidibacter lacunae KORDI 51-2</name>
    <dbReference type="NCBI Taxonomy" id="582515"/>
    <lineage>
        <taxon>Bacteria</taxon>
        <taxon>Bacillati</taxon>
        <taxon>Cyanobacteriota</taxon>
        <taxon>Cyanophyceae</taxon>
        <taxon>Oscillatoriophycideae</taxon>
        <taxon>Chroococcales</taxon>
        <taxon>Aphanothecaceae</taxon>
        <taxon>Rubidibacter</taxon>
    </lineage>
</organism>
<dbReference type="EMBL" id="ASSJ01000053">
    <property type="protein sequence ID" value="ERN41175.1"/>
    <property type="molecule type" value="Genomic_DNA"/>
</dbReference>